<reference evidence="3 4" key="1">
    <citation type="submission" date="2014-04" db="EMBL/GenBank/DDBJ databases">
        <title>Evolutionary Origins and Diversification of the Mycorrhizal Mutualists.</title>
        <authorList>
            <consortium name="DOE Joint Genome Institute"/>
            <consortium name="Mycorrhizal Genomics Consortium"/>
            <person name="Kohler A."/>
            <person name="Kuo A."/>
            <person name="Nagy L.G."/>
            <person name="Floudas D."/>
            <person name="Copeland A."/>
            <person name="Barry K.W."/>
            <person name="Cichocki N."/>
            <person name="Veneault-Fourrey C."/>
            <person name="LaButti K."/>
            <person name="Lindquist E.A."/>
            <person name="Lipzen A."/>
            <person name="Lundell T."/>
            <person name="Morin E."/>
            <person name="Murat C."/>
            <person name="Riley R."/>
            <person name="Ohm R."/>
            <person name="Sun H."/>
            <person name="Tunlid A."/>
            <person name="Henrissat B."/>
            <person name="Grigoriev I.V."/>
            <person name="Hibbett D.S."/>
            <person name="Martin F."/>
        </authorList>
    </citation>
    <scope>NUCLEOTIDE SEQUENCE [LARGE SCALE GENOMIC DNA]</scope>
    <source>
        <strain evidence="3 4">FD-317 M1</strain>
    </source>
</reference>
<dbReference type="AlphaFoldDB" id="A0A0D0CNV1"/>
<keyword evidence="4" id="KW-1185">Reference proteome</keyword>
<evidence type="ECO:0000256" key="1">
    <source>
        <dbReference type="ARBA" id="ARBA00022737"/>
    </source>
</evidence>
<accession>A0A0D0CNV1</accession>
<feature type="domain" description="Nephrocystin 3-like N-terminal" evidence="2">
    <location>
        <begin position="56"/>
        <end position="90"/>
    </location>
</feature>
<name>A0A0D0CNV1_9AGAR</name>
<evidence type="ECO:0000313" key="3">
    <source>
        <dbReference type="EMBL" id="KIK60482.1"/>
    </source>
</evidence>
<dbReference type="OrthoDB" id="448455at2759"/>
<dbReference type="Proteomes" id="UP000053593">
    <property type="component" value="Unassembled WGS sequence"/>
</dbReference>
<proteinExistence type="predicted"/>
<evidence type="ECO:0000259" key="2">
    <source>
        <dbReference type="Pfam" id="PF24883"/>
    </source>
</evidence>
<dbReference type="PANTHER" id="PTHR10039">
    <property type="entry name" value="AMELOGENIN"/>
    <property type="match status" value="1"/>
</dbReference>
<dbReference type="InterPro" id="IPR056884">
    <property type="entry name" value="NPHP3-like_N"/>
</dbReference>
<keyword evidence="1" id="KW-0677">Repeat</keyword>
<sequence length="91" mass="10319">MSLTNGNAFQGASQFIIGHATFITVSKDIKEEIQKWLDAPNCNINFRNANDKRTRGTCQWILTHPQYLKWKQGQDILWIQGKAGSGKTILL</sequence>
<organism evidence="3 4">
    <name type="scientific">Collybiopsis luxurians FD-317 M1</name>
    <dbReference type="NCBI Taxonomy" id="944289"/>
    <lineage>
        <taxon>Eukaryota</taxon>
        <taxon>Fungi</taxon>
        <taxon>Dikarya</taxon>
        <taxon>Basidiomycota</taxon>
        <taxon>Agaricomycotina</taxon>
        <taxon>Agaricomycetes</taxon>
        <taxon>Agaricomycetidae</taxon>
        <taxon>Agaricales</taxon>
        <taxon>Marasmiineae</taxon>
        <taxon>Omphalotaceae</taxon>
        <taxon>Collybiopsis</taxon>
        <taxon>Collybiopsis luxurians</taxon>
    </lineage>
</organism>
<gene>
    <name evidence="3" type="ORF">GYMLUDRAFT_609523</name>
</gene>
<dbReference type="HOGENOM" id="CLU_129974_1_0_1"/>
<protein>
    <submittedName>
        <fullName evidence="3">Unplaced genomic scaffold GYMLUscaffold_27, whole genome shotgun sequence</fullName>
    </submittedName>
</protein>
<dbReference type="EMBL" id="KN834775">
    <property type="protein sequence ID" value="KIK60482.1"/>
    <property type="molecule type" value="Genomic_DNA"/>
</dbReference>
<evidence type="ECO:0000313" key="4">
    <source>
        <dbReference type="Proteomes" id="UP000053593"/>
    </source>
</evidence>
<dbReference type="Pfam" id="PF24883">
    <property type="entry name" value="NPHP3_N"/>
    <property type="match status" value="1"/>
</dbReference>